<organism evidence="8 9">
    <name type="scientific">Occultella gossypii</name>
    <dbReference type="NCBI Taxonomy" id="2800820"/>
    <lineage>
        <taxon>Bacteria</taxon>
        <taxon>Bacillati</taxon>
        <taxon>Actinomycetota</taxon>
        <taxon>Actinomycetes</taxon>
        <taxon>Micrococcales</taxon>
        <taxon>Ruaniaceae</taxon>
        <taxon>Occultella</taxon>
    </lineage>
</organism>
<keyword evidence="9" id="KW-1185">Reference proteome</keyword>
<comment type="cofactor">
    <cofactor evidence="2">
        <name>Mg(2+)</name>
        <dbReference type="ChEBI" id="CHEBI:18420"/>
    </cofactor>
</comment>
<evidence type="ECO:0000256" key="3">
    <source>
        <dbReference type="ARBA" id="ARBA00022723"/>
    </source>
</evidence>
<dbReference type="InterPro" id="IPR015797">
    <property type="entry name" value="NUDIX_hydrolase-like_dom_sf"/>
</dbReference>
<evidence type="ECO:0000256" key="1">
    <source>
        <dbReference type="ARBA" id="ARBA00001936"/>
    </source>
</evidence>
<evidence type="ECO:0000256" key="4">
    <source>
        <dbReference type="ARBA" id="ARBA00022801"/>
    </source>
</evidence>
<evidence type="ECO:0000313" key="9">
    <source>
        <dbReference type="Proteomes" id="UP000826651"/>
    </source>
</evidence>
<name>A0ABS7SB56_9MICO</name>
<dbReference type="Proteomes" id="UP000826651">
    <property type="component" value="Unassembled WGS sequence"/>
</dbReference>
<dbReference type="EMBL" id="JAGSHT010000014">
    <property type="protein sequence ID" value="MBZ2197586.1"/>
    <property type="molecule type" value="Genomic_DNA"/>
</dbReference>
<keyword evidence="6" id="KW-0464">Manganese</keyword>
<dbReference type="InterPro" id="IPR000086">
    <property type="entry name" value="NUDIX_hydrolase_dom"/>
</dbReference>
<dbReference type="PROSITE" id="PS51462">
    <property type="entry name" value="NUDIX"/>
    <property type="match status" value="1"/>
</dbReference>
<evidence type="ECO:0000256" key="5">
    <source>
        <dbReference type="ARBA" id="ARBA00022842"/>
    </source>
</evidence>
<dbReference type="PROSITE" id="PS00893">
    <property type="entry name" value="NUDIX_BOX"/>
    <property type="match status" value="1"/>
</dbReference>
<protein>
    <submittedName>
        <fullName evidence="8">CoA pyrophosphatase</fullName>
    </submittedName>
</protein>
<comment type="caution">
    <text evidence="8">The sequence shown here is derived from an EMBL/GenBank/DDBJ whole genome shotgun (WGS) entry which is preliminary data.</text>
</comment>
<proteinExistence type="predicted"/>
<evidence type="ECO:0000256" key="2">
    <source>
        <dbReference type="ARBA" id="ARBA00001946"/>
    </source>
</evidence>
<evidence type="ECO:0000313" key="8">
    <source>
        <dbReference type="EMBL" id="MBZ2197586.1"/>
    </source>
</evidence>
<keyword evidence="3" id="KW-0479">Metal-binding</keyword>
<dbReference type="InterPro" id="IPR045121">
    <property type="entry name" value="CoAse"/>
</dbReference>
<dbReference type="InterPro" id="IPR020084">
    <property type="entry name" value="NUDIX_hydrolase_CS"/>
</dbReference>
<gene>
    <name evidence="8" type="ORF">KCQ71_15600</name>
</gene>
<dbReference type="PANTHER" id="PTHR12992:SF11">
    <property type="entry name" value="MITOCHONDRIAL COENZYME A DIPHOSPHATASE NUDT8"/>
    <property type="match status" value="1"/>
</dbReference>
<dbReference type="Pfam" id="PF00293">
    <property type="entry name" value="NUDIX"/>
    <property type="match status" value="1"/>
</dbReference>
<dbReference type="Gene3D" id="3.90.79.10">
    <property type="entry name" value="Nucleoside Triphosphate Pyrophosphohydrolase"/>
    <property type="match status" value="1"/>
</dbReference>
<comment type="cofactor">
    <cofactor evidence="1">
        <name>Mn(2+)</name>
        <dbReference type="ChEBI" id="CHEBI:29035"/>
    </cofactor>
</comment>
<dbReference type="SUPFAM" id="SSF55811">
    <property type="entry name" value="Nudix"/>
    <property type="match status" value="1"/>
</dbReference>
<keyword evidence="4" id="KW-0378">Hydrolase</keyword>
<evidence type="ECO:0000256" key="6">
    <source>
        <dbReference type="ARBA" id="ARBA00023211"/>
    </source>
</evidence>
<dbReference type="PANTHER" id="PTHR12992">
    <property type="entry name" value="NUDIX HYDROLASE"/>
    <property type="match status" value="1"/>
</dbReference>
<dbReference type="RefSeq" id="WP_223407523.1">
    <property type="nucleotide sequence ID" value="NZ_JAGSHT010000014.1"/>
</dbReference>
<keyword evidence="5" id="KW-0460">Magnesium</keyword>
<dbReference type="CDD" id="cd03426">
    <property type="entry name" value="NUDIX_CoAse_Nudt7"/>
    <property type="match status" value="1"/>
</dbReference>
<evidence type="ECO:0000259" key="7">
    <source>
        <dbReference type="PROSITE" id="PS51462"/>
    </source>
</evidence>
<reference evidence="8 9" key="1">
    <citation type="submission" date="2021-04" db="EMBL/GenBank/DDBJ databases">
        <title>Ruania sp. nov., isolated from sandy soil of mangrove forest.</title>
        <authorList>
            <person name="Ge X."/>
            <person name="Huang R."/>
            <person name="Liu W."/>
        </authorList>
    </citation>
    <scope>NUCLEOTIDE SEQUENCE [LARGE SCALE GENOMIC DNA]</scope>
    <source>
        <strain evidence="8 9">N2-46</strain>
    </source>
</reference>
<accession>A0ABS7SB56</accession>
<sequence length="230" mass="24896">MQPRRDELSELAAWAASGRFEPLGGAHAYSEETSRGFRRSGVLLLFTPTARAGSDPGLDLFLVQRSPLLRHHPGQIALPGGRLEPGEDAVAAAVRETHEETGITPDQVEVAGPLPPVLVPLSEFVVTPVLAWSETAHARDEVAPGEVLHTLRVPVAELLDPAARATVHMGGFGSRGFRRPTGWVWGFTGNLLDHVFDQLGWTVPWDPGNVYRMGWDEARGADLLTKPGEP</sequence>
<feature type="domain" description="Nudix hydrolase" evidence="7">
    <location>
        <begin position="36"/>
        <end position="178"/>
    </location>
</feature>